<dbReference type="RefSeq" id="WP_245350796.1">
    <property type="nucleotide sequence ID" value="NZ_JAGINU010000001.1"/>
</dbReference>
<dbReference type="EMBL" id="JAGINU010000001">
    <property type="protein sequence ID" value="MBP2366660.1"/>
    <property type="molecule type" value="Genomic_DNA"/>
</dbReference>
<dbReference type="Proteomes" id="UP001519295">
    <property type="component" value="Unassembled WGS sequence"/>
</dbReference>
<feature type="domain" description="DUF4232" evidence="3">
    <location>
        <begin position="86"/>
        <end position="196"/>
    </location>
</feature>
<comment type="caution">
    <text evidence="4">The sequence shown here is derived from an EMBL/GenBank/DDBJ whole genome shotgun (WGS) entry which is preliminary data.</text>
</comment>
<evidence type="ECO:0000256" key="1">
    <source>
        <dbReference type="SAM" id="MobiDB-lite"/>
    </source>
</evidence>
<dbReference type="InterPro" id="IPR025326">
    <property type="entry name" value="DUF4232"/>
</dbReference>
<evidence type="ECO:0000313" key="4">
    <source>
        <dbReference type="EMBL" id="MBP2366660.1"/>
    </source>
</evidence>
<evidence type="ECO:0000313" key="5">
    <source>
        <dbReference type="Proteomes" id="UP001519295"/>
    </source>
</evidence>
<organism evidence="4 5">
    <name type="scientific">Pseudonocardia parietis</name>
    <dbReference type="NCBI Taxonomy" id="570936"/>
    <lineage>
        <taxon>Bacteria</taxon>
        <taxon>Bacillati</taxon>
        <taxon>Actinomycetota</taxon>
        <taxon>Actinomycetes</taxon>
        <taxon>Pseudonocardiales</taxon>
        <taxon>Pseudonocardiaceae</taxon>
        <taxon>Pseudonocardia</taxon>
    </lineage>
</organism>
<sequence>MRILRAPLAAGLLAAGLLTAGCGGEPWPAGSVPATPTPAAPAPATSTAPAEGAGGETPGDSTASAEPTGAGDGSGPADGTPAAQRCTDGDLNAALGGTTGDTGQRRTTVVWTNTAPAPCAMTGFGGVDLRGPDHPTHGPSYSLPRSAGPASPVRLESGGTAHSVITWLPGDDWKPTQIVITPPDETTPKTLEWPGAAVLRQDGATRPGTYLGPVSAGSGPGTPG</sequence>
<reference evidence="4 5" key="1">
    <citation type="submission" date="2021-03" db="EMBL/GenBank/DDBJ databases">
        <title>Sequencing the genomes of 1000 actinobacteria strains.</title>
        <authorList>
            <person name="Klenk H.-P."/>
        </authorList>
    </citation>
    <scope>NUCLEOTIDE SEQUENCE [LARGE SCALE GENOMIC DNA]</scope>
    <source>
        <strain evidence="4 5">DSM 45256</strain>
    </source>
</reference>
<dbReference type="Pfam" id="PF14016">
    <property type="entry name" value="DUF4232"/>
    <property type="match status" value="1"/>
</dbReference>
<feature type="region of interest" description="Disordered" evidence="1">
    <location>
        <begin position="202"/>
        <end position="224"/>
    </location>
</feature>
<proteinExistence type="predicted"/>
<feature type="compositionally biased region" description="Low complexity" evidence="1">
    <location>
        <begin position="42"/>
        <end position="51"/>
    </location>
</feature>
<evidence type="ECO:0000256" key="2">
    <source>
        <dbReference type="SAM" id="SignalP"/>
    </source>
</evidence>
<gene>
    <name evidence="4" type="ORF">JOF36_002356</name>
</gene>
<evidence type="ECO:0000259" key="3">
    <source>
        <dbReference type="Pfam" id="PF14016"/>
    </source>
</evidence>
<name>A0ABS4VRV8_9PSEU</name>
<keyword evidence="2" id="KW-0732">Signal</keyword>
<dbReference type="PROSITE" id="PS51257">
    <property type="entry name" value="PROKAR_LIPOPROTEIN"/>
    <property type="match status" value="1"/>
</dbReference>
<feature type="region of interest" description="Disordered" evidence="1">
    <location>
        <begin position="29"/>
        <end position="106"/>
    </location>
</feature>
<accession>A0ABS4VRV8</accession>
<keyword evidence="5" id="KW-1185">Reference proteome</keyword>
<protein>
    <recommendedName>
        <fullName evidence="3">DUF4232 domain-containing protein</fullName>
    </recommendedName>
</protein>
<feature type="chain" id="PRO_5047053656" description="DUF4232 domain-containing protein" evidence="2">
    <location>
        <begin position="21"/>
        <end position="224"/>
    </location>
</feature>
<feature type="signal peptide" evidence="2">
    <location>
        <begin position="1"/>
        <end position="20"/>
    </location>
</feature>